<evidence type="ECO:0000256" key="1">
    <source>
        <dbReference type="SAM" id="MobiDB-lite"/>
    </source>
</evidence>
<dbReference type="PATRIC" id="fig|33934.6.peg.2432"/>
<keyword evidence="3" id="KW-1185">Reference proteome</keyword>
<dbReference type="AlphaFoldDB" id="A0A178TTY5"/>
<dbReference type="EMBL" id="LUCQ01000138">
    <property type="protein sequence ID" value="OAO77052.1"/>
    <property type="molecule type" value="Genomic_DNA"/>
</dbReference>
<feature type="region of interest" description="Disordered" evidence="1">
    <location>
        <begin position="1"/>
        <end position="41"/>
    </location>
</feature>
<evidence type="ECO:0000313" key="3">
    <source>
        <dbReference type="Proteomes" id="UP000078336"/>
    </source>
</evidence>
<feature type="compositionally biased region" description="Basic and acidic residues" evidence="1">
    <location>
        <begin position="1"/>
        <end position="24"/>
    </location>
</feature>
<sequence>MPHLHREDVHKLETGHPPVRERVQNKGHQRRHDWDLGNKNE</sequence>
<evidence type="ECO:0000313" key="2">
    <source>
        <dbReference type="EMBL" id="OAO77052.1"/>
    </source>
</evidence>
<dbReference type="Proteomes" id="UP000078336">
    <property type="component" value="Unassembled WGS sequence"/>
</dbReference>
<gene>
    <name evidence="2" type="ORF">TAF16_2248</name>
</gene>
<organism evidence="2 3">
    <name type="scientific">Anoxybacillus flavithermus</name>
    <dbReference type="NCBI Taxonomy" id="33934"/>
    <lineage>
        <taxon>Bacteria</taxon>
        <taxon>Bacillati</taxon>
        <taxon>Bacillota</taxon>
        <taxon>Bacilli</taxon>
        <taxon>Bacillales</taxon>
        <taxon>Anoxybacillaceae</taxon>
        <taxon>Anoxybacillus</taxon>
    </lineage>
</organism>
<name>A0A178TTY5_9BACL</name>
<proteinExistence type="predicted"/>
<feature type="compositionally biased region" description="Basic and acidic residues" evidence="1">
    <location>
        <begin position="32"/>
        <end position="41"/>
    </location>
</feature>
<protein>
    <submittedName>
        <fullName evidence="2">Uncharacterized protein</fullName>
    </submittedName>
</protein>
<accession>A0A178TTY5</accession>
<comment type="caution">
    <text evidence="2">The sequence shown here is derived from an EMBL/GenBank/DDBJ whole genome shotgun (WGS) entry which is preliminary data.</text>
</comment>
<reference evidence="2 3" key="1">
    <citation type="submission" date="2016-03" db="EMBL/GenBank/DDBJ databases">
        <title>Spore heat resistance.</title>
        <authorList>
            <person name="Boekhorst J."/>
            <person name="Berendsen E.M."/>
            <person name="Wells-Bennik M.H."/>
            <person name="Kuipers O.P."/>
        </authorList>
    </citation>
    <scope>NUCLEOTIDE SEQUENCE [LARGE SCALE GENOMIC DNA]</scope>
    <source>
        <strain evidence="2 3">AF16</strain>
    </source>
</reference>